<keyword evidence="5" id="KW-0106">Calcium</keyword>
<dbReference type="InterPro" id="IPR014710">
    <property type="entry name" value="RmlC-like_jellyroll"/>
</dbReference>
<dbReference type="CDD" id="cd00038">
    <property type="entry name" value="CAP_ED"/>
    <property type="match status" value="1"/>
</dbReference>
<dbReference type="SUPFAM" id="SSF52499">
    <property type="entry name" value="Isochorismatase-like hydrolases"/>
    <property type="match status" value="1"/>
</dbReference>
<evidence type="ECO:0000256" key="4">
    <source>
        <dbReference type="ARBA" id="ARBA00022801"/>
    </source>
</evidence>
<evidence type="ECO:0000256" key="3">
    <source>
        <dbReference type="ARBA" id="ARBA00022723"/>
    </source>
</evidence>
<dbReference type="SUPFAM" id="SSF51206">
    <property type="entry name" value="cAMP-binding domain-like"/>
    <property type="match status" value="1"/>
</dbReference>
<sequence>MRSSSKPSIWKGQCASKMPRRVRELFTSTLRSNSIFIGFTDEQVNETLDSLFLKEIQPNQQVIQQNVVGDKMYFVESGACKSTVGELIYRAGDLFGELALMYNSPRNSTVIAIEQTRLWALDRTTYRRIVASGGGDASSSNLQWEAVERAFYAHAGDDRRLTVDELRGMLMELFGIELNHRDSTGQSVLDMMLDALDGDASGDVDIDELSAAWRTWFGGAIRPVRCLVIIDVQNDFIDGTLALKNCPAGEDGAVVVPVINQMRAEYEFDYTAISLDWHPERHCSFWECARAGDFPAPLHPSQDAARVREAELFDDVTLTAPDGKSPMKQTLWPRHCVRNTWGAACHKDLVVREGDIIVHKGTDPGIDSYSCVFDNGKYKDTGLLEKLRKRGVTHVYLCGLATDVCVAFSALHMAEAGFVTTVVMDGCAGVDRSQIEQRCALMVEGGVQLVYSRELRSLMASASLRDALVAASRIRLVKKQVLSVAYESGHAGRAKPSGKDVRQG</sequence>
<evidence type="ECO:0000256" key="6">
    <source>
        <dbReference type="ARBA" id="ARBA00037900"/>
    </source>
</evidence>
<dbReference type="GO" id="GO:0046872">
    <property type="term" value="F:metal ion binding"/>
    <property type="evidence" value="ECO:0007669"/>
    <property type="project" value="UniProtKB-KW"/>
</dbReference>
<dbReference type="InterPro" id="IPR011992">
    <property type="entry name" value="EF-hand-dom_pair"/>
</dbReference>
<dbReference type="GO" id="GO:0008936">
    <property type="term" value="F:nicotinamidase activity"/>
    <property type="evidence" value="ECO:0007669"/>
    <property type="project" value="UniProtKB-EC"/>
</dbReference>
<keyword evidence="2" id="KW-0662">Pyridine nucleotide biosynthesis</keyword>
<dbReference type="InterPro" id="IPR018490">
    <property type="entry name" value="cNMP-bd_dom_sf"/>
</dbReference>
<evidence type="ECO:0000256" key="7">
    <source>
        <dbReference type="ARBA" id="ARBA00039017"/>
    </source>
</evidence>
<keyword evidence="11" id="KW-1185">Reference proteome</keyword>
<dbReference type="InterPro" id="IPR018247">
    <property type="entry name" value="EF_Hand_1_Ca_BS"/>
</dbReference>
<evidence type="ECO:0000256" key="1">
    <source>
        <dbReference type="ARBA" id="ARBA00006336"/>
    </source>
</evidence>
<dbReference type="InterPro" id="IPR000868">
    <property type="entry name" value="Isochorismatase-like_dom"/>
</dbReference>
<keyword evidence="4" id="KW-0378">Hydrolase</keyword>
<dbReference type="Pfam" id="PF00027">
    <property type="entry name" value="cNMP_binding"/>
    <property type="match status" value="1"/>
</dbReference>
<evidence type="ECO:0000256" key="2">
    <source>
        <dbReference type="ARBA" id="ARBA00022642"/>
    </source>
</evidence>
<gene>
    <name evidence="10" type="ORF">AB1Y20_005364</name>
</gene>
<dbReference type="SMART" id="SM00100">
    <property type="entry name" value="cNMP"/>
    <property type="match status" value="1"/>
</dbReference>
<dbReference type="PANTHER" id="PTHR11080">
    <property type="entry name" value="PYRAZINAMIDASE/NICOTINAMIDASE"/>
    <property type="match status" value="1"/>
</dbReference>
<keyword evidence="3" id="KW-0479">Metal-binding</keyword>
<dbReference type="SUPFAM" id="SSF47473">
    <property type="entry name" value="EF-hand"/>
    <property type="match status" value="1"/>
</dbReference>
<reference evidence="10 11" key="1">
    <citation type="journal article" date="2024" name="Science">
        <title>Giant polyketide synthase enzymes in the biosynthesis of giant marine polyether toxins.</title>
        <authorList>
            <person name="Fallon T.R."/>
            <person name="Shende V.V."/>
            <person name="Wierzbicki I.H."/>
            <person name="Pendleton A.L."/>
            <person name="Watervoot N.F."/>
            <person name="Auber R.P."/>
            <person name="Gonzalez D.J."/>
            <person name="Wisecaver J.H."/>
            <person name="Moore B.S."/>
        </authorList>
    </citation>
    <scope>NUCLEOTIDE SEQUENCE [LARGE SCALE GENOMIC DNA]</scope>
    <source>
        <strain evidence="10 11">12B1</strain>
    </source>
</reference>
<dbReference type="EMBL" id="JBGBPQ010000013">
    <property type="protein sequence ID" value="KAL1512092.1"/>
    <property type="molecule type" value="Genomic_DNA"/>
</dbReference>
<protein>
    <recommendedName>
        <fullName evidence="7">nicotinamidase</fullName>
        <ecNumber evidence="7">3.5.1.19</ecNumber>
    </recommendedName>
    <alternativeName>
        <fullName evidence="8">Nicotinamide deamidase</fullName>
    </alternativeName>
</protein>
<dbReference type="Gene3D" id="1.10.238.10">
    <property type="entry name" value="EF-hand"/>
    <property type="match status" value="1"/>
</dbReference>
<evidence type="ECO:0000256" key="5">
    <source>
        <dbReference type="ARBA" id="ARBA00022837"/>
    </source>
</evidence>
<dbReference type="GO" id="GO:0019363">
    <property type="term" value="P:pyridine nucleotide biosynthetic process"/>
    <property type="evidence" value="ECO:0007669"/>
    <property type="project" value="UniProtKB-KW"/>
</dbReference>
<dbReference type="PROSITE" id="PS00018">
    <property type="entry name" value="EF_HAND_1"/>
    <property type="match status" value="1"/>
</dbReference>
<dbReference type="PANTHER" id="PTHR11080:SF2">
    <property type="entry name" value="LD05707P"/>
    <property type="match status" value="1"/>
</dbReference>
<dbReference type="Pfam" id="PF00857">
    <property type="entry name" value="Isochorismatase"/>
    <property type="match status" value="1"/>
</dbReference>
<evidence type="ECO:0000256" key="8">
    <source>
        <dbReference type="ARBA" id="ARBA00043224"/>
    </source>
</evidence>
<dbReference type="Gene3D" id="2.60.120.10">
    <property type="entry name" value="Jelly Rolls"/>
    <property type="match status" value="1"/>
</dbReference>
<evidence type="ECO:0000259" key="9">
    <source>
        <dbReference type="PROSITE" id="PS50042"/>
    </source>
</evidence>
<comment type="pathway">
    <text evidence="6">Cofactor biosynthesis; nicotinate biosynthesis; nicotinate from nicotinamide: step 1/1.</text>
</comment>
<proteinExistence type="inferred from homology"/>
<name>A0AB34J708_PRYPA</name>
<dbReference type="Gene3D" id="3.40.50.850">
    <property type="entry name" value="Isochorismatase-like"/>
    <property type="match status" value="1"/>
</dbReference>
<organism evidence="10 11">
    <name type="scientific">Prymnesium parvum</name>
    <name type="common">Toxic golden alga</name>
    <dbReference type="NCBI Taxonomy" id="97485"/>
    <lineage>
        <taxon>Eukaryota</taxon>
        <taxon>Haptista</taxon>
        <taxon>Haptophyta</taxon>
        <taxon>Prymnesiophyceae</taxon>
        <taxon>Prymnesiales</taxon>
        <taxon>Prymnesiaceae</taxon>
        <taxon>Prymnesium</taxon>
    </lineage>
</organism>
<feature type="domain" description="Cyclic nucleotide-binding" evidence="9">
    <location>
        <begin position="35"/>
        <end position="130"/>
    </location>
</feature>
<dbReference type="InterPro" id="IPR036380">
    <property type="entry name" value="Isochorismatase-like_sf"/>
</dbReference>
<dbReference type="InterPro" id="IPR052347">
    <property type="entry name" value="Isochorismatase_Nicotinamidase"/>
</dbReference>
<dbReference type="InterPro" id="IPR000595">
    <property type="entry name" value="cNMP-bd_dom"/>
</dbReference>
<comment type="similarity">
    <text evidence="1">Belongs to the isochorismatase family.</text>
</comment>
<accession>A0AB34J708</accession>
<comment type="caution">
    <text evidence="10">The sequence shown here is derived from an EMBL/GenBank/DDBJ whole genome shotgun (WGS) entry which is preliminary data.</text>
</comment>
<dbReference type="EC" id="3.5.1.19" evidence="7"/>
<evidence type="ECO:0000313" key="10">
    <source>
        <dbReference type="EMBL" id="KAL1512092.1"/>
    </source>
</evidence>
<dbReference type="PROSITE" id="PS50042">
    <property type="entry name" value="CNMP_BINDING_3"/>
    <property type="match status" value="1"/>
</dbReference>
<evidence type="ECO:0000313" key="11">
    <source>
        <dbReference type="Proteomes" id="UP001515480"/>
    </source>
</evidence>
<dbReference type="AlphaFoldDB" id="A0AB34J708"/>
<dbReference type="Proteomes" id="UP001515480">
    <property type="component" value="Unassembled WGS sequence"/>
</dbReference>